<dbReference type="GO" id="GO:0030267">
    <property type="term" value="F:glyoxylate reductase (NADPH) activity"/>
    <property type="evidence" value="ECO:0007669"/>
    <property type="project" value="TreeGrafter"/>
</dbReference>
<comment type="caution">
    <text evidence="5">The sequence shown here is derived from an EMBL/GenBank/DDBJ whole genome shotgun (WGS) entry which is preliminary data.</text>
</comment>
<evidence type="ECO:0000256" key="1">
    <source>
        <dbReference type="ARBA" id="ARBA00005854"/>
    </source>
</evidence>
<dbReference type="InterPro" id="IPR006139">
    <property type="entry name" value="D-isomer_2_OHA_DH_cat_dom"/>
</dbReference>
<evidence type="ECO:0000259" key="3">
    <source>
        <dbReference type="Pfam" id="PF00389"/>
    </source>
</evidence>
<dbReference type="PROSITE" id="PS00671">
    <property type="entry name" value="D_2_HYDROXYACID_DH_3"/>
    <property type="match status" value="1"/>
</dbReference>
<dbReference type="GO" id="GO:0051287">
    <property type="term" value="F:NAD binding"/>
    <property type="evidence" value="ECO:0007669"/>
    <property type="project" value="InterPro"/>
</dbReference>
<feature type="domain" description="D-isomer specific 2-hydroxyacid dehydrogenase NAD-binding" evidence="4">
    <location>
        <begin position="109"/>
        <end position="295"/>
    </location>
</feature>
<dbReference type="GO" id="GO:0008465">
    <property type="term" value="F:hydroxypyruvate reductase (NADH) activity"/>
    <property type="evidence" value="ECO:0007669"/>
    <property type="project" value="TreeGrafter"/>
</dbReference>
<evidence type="ECO:0000259" key="4">
    <source>
        <dbReference type="Pfam" id="PF02826"/>
    </source>
</evidence>
<dbReference type="GO" id="GO:0050609">
    <property type="term" value="F:phosphonate dehydrogenase activity"/>
    <property type="evidence" value="ECO:0007669"/>
    <property type="project" value="UniProtKB-EC"/>
</dbReference>
<gene>
    <name evidence="5" type="primary">ptxD</name>
    <name evidence="5" type="ORF">GALL_93290</name>
</gene>
<dbReference type="PANTHER" id="PTHR10996">
    <property type="entry name" value="2-HYDROXYACID DEHYDROGENASE-RELATED"/>
    <property type="match status" value="1"/>
</dbReference>
<dbReference type="InterPro" id="IPR050223">
    <property type="entry name" value="D-isomer_2-hydroxyacid_DH"/>
</dbReference>
<proteinExistence type="inferred from homology"/>
<dbReference type="Pfam" id="PF02826">
    <property type="entry name" value="2-Hacid_dh_C"/>
    <property type="match status" value="1"/>
</dbReference>
<dbReference type="GO" id="GO:0005829">
    <property type="term" value="C:cytosol"/>
    <property type="evidence" value="ECO:0007669"/>
    <property type="project" value="TreeGrafter"/>
</dbReference>
<dbReference type="Pfam" id="PF00389">
    <property type="entry name" value="2-Hacid_dh"/>
    <property type="match status" value="1"/>
</dbReference>
<dbReference type="EC" id="1.20.1.1" evidence="5"/>
<organism evidence="5">
    <name type="scientific">mine drainage metagenome</name>
    <dbReference type="NCBI Taxonomy" id="410659"/>
    <lineage>
        <taxon>unclassified sequences</taxon>
        <taxon>metagenomes</taxon>
        <taxon>ecological metagenomes</taxon>
    </lineage>
</organism>
<dbReference type="InterPro" id="IPR029753">
    <property type="entry name" value="D-isomer_DH_CS"/>
</dbReference>
<feature type="domain" description="D-isomer specific 2-hydroxyacid dehydrogenase catalytic" evidence="3">
    <location>
        <begin position="5"/>
        <end position="327"/>
    </location>
</feature>
<dbReference type="Gene3D" id="3.40.50.720">
    <property type="entry name" value="NAD(P)-binding Rossmann-like Domain"/>
    <property type="match status" value="2"/>
</dbReference>
<name>A0A1J5SJF5_9ZZZZ</name>
<evidence type="ECO:0000313" key="5">
    <source>
        <dbReference type="EMBL" id="OIR08535.1"/>
    </source>
</evidence>
<dbReference type="AlphaFoldDB" id="A0A1J5SJF5"/>
<keyword evidence="2 5" id="KW-0560">Oxidoreductase</keyword>
<dbReference type="InterPro" id="IPR036291">
    <property type="entry name" value="NAD(P)-bd_dom_sf"/>
</dbReference>
<reference evidence="5" key="1">
    <citation type="submission" date="2016-10" db="EMBL/GenBank/DDBJ databases">
        <title>Sequence of Gallionella enrichment culture.</title>
        <authorList>
            <person name="Poehlein A."/>
            <person name="Muehling M."/>
            <person name="Daniel R."/>
        </authorList>
    </citation>
    <scope>NUCLEOTIDE SEQUENCE</scope>
</reference>
<dbReference type="CDD" id="cd12157">
    <property type="entry name" value="PTDH"/>
    <property type="match status" value="1"/>
</dbReference>
<dbReference type="InterPro" id="IPR006140">
    <property type="entry name" value="D-isomer_DH_NAD-bd"/>
</dbReference>
<protein>
    <submittedName>
        <fullName evidence="5">Phosphonate dehydrogenase</fullName>
        <ecNumber evidence="5">1.20.1.1</ecNumber>
    </submittedName>
</protein>
<evidence type="ECO:0000256" key="2">
    <source>
        <dbReference type="ARBA" id="ARBA00023002"/>
    </source>
</evidence>
<dbReference type="PANTHER" id="PTHR10996:SF257">
    <property type="entry name" value="GLYOXYLATE REDUCTASE 1"/>
    <property type="match status" value="1"/>
</dbReference>
<sequence length="335" mass="36690">MKPKVVITSWVHPAVISRLSEHCIVVPNETRERLSREETLRRAYDADVIMTFMPDSVDDAFVAACPRLRLVACALKGYDNYDVEACTKRGIWITNVPDLLTIPTAELTIGLLIGLTRKIMQGDKFIRSGKFEGWRPALYGAGLTGRTLGLIGMGAVGQAIAARLQGYEMKLNYVDIKPLHPEYEARWGLRRVDMGQLLAESDYVVPMVPYNADTLHLINAESIAAMKTGAYLVNACRGSVVDEAAVADALVSGKLAGYAADVFEMEEWSRAGRPYGIPARLLMDTEQTLFTPHIGSAVDSVRLAIEMEAATNILQLLGDEIPQGAINRPLEGVTV</sequence>
<comment type="similarity">
    <text evidence="1">Belongs to the D-isomer specific 2-hydroxyacid dehydrogenase family.</text>
</comment>
<dbReference type="SUPFAM" id="SSF52283">
    <property type="entry name" value="Formate/glycerate dehydrogenase catalytic domain-like"/>
    <property type="match status" value="1"/>
</dbReference>
<dbReference type="SUPFAM" id="SSF51735">
    <property type="entry name" value="NAD(P)-binding Rossmann-fold domains"/>
    <property type="match status" value="1"/>
</dbReference>
<accession>A0A1J5SJF5</accession>
<dbReference type="EMBL" id="MLJW01000031">
    <property type="protein sequence ID" value="OIR08535.1"/>
    <property type="molecule type" value="Genomic_DNA"/>
</dbReference>